<feature type="domain" description="Myosin tail" evidence="3">
    <location>
        <begin position="4"/>
        <end position="75"/>
    </location>
</feature>
<feature type="region of interest" description="Disordered" evidence="2">
    <location>
        <begin position="13"/>
        <end position="43"/>
    </location>
</feature>
<feature type="compositionally biased region" description="Basic and acidic residues" evidence="2">
    <location>
        <begin position="13"/>
        <end position="22"/>
    </location>
</feature>
<feature type="compositionally biased region" description="Polar residues" evidence="2">
    <location>
        <begin position="117"/>
        <end position="126"/>
    </location>
</feature>
<keyword evidence="5" id="KW-1185">Reference proteome</keyword>
<evidence type="ECO:0000259" key="3">
    <source>
        <dbReference type="Pfam" id="PF01576"/>
    </source>
</evidence>
<feature type="region of interest" description="Disordered" evidence="2">
    <location>
        <begin position="71"/>
        <end position="132"/>
    </location>
</feature>
<accession>A0A3S5AE01</accession>
<protein>
    <recommendedName>
        <fullName evidence="3">Myosin tail domain-containing protein</fullName>
    </recommendedName>
</protein>
<sequence length="132" mass="14844">MFTCLVIEEERRSTDQLKDQLDKTQNSIKRNKREMDALEEENSNLKAYRRRLQRDLDEATEAREAAERDLATLRKLSRGPRSSRIAPSRISARTGDDGSDDMQSSLPDIDLPSDSSVAPNHHNTSGNEGGMA</sequence>
<evidence type="ECO:0000256" key="1">
    <source>
        <dbReference type="ARBA" id="ARBA00023054"/>
    </source>
</evidence>
<dbReference type="Gene3D" id="6.10.250.2420">
    <property type="match status" value="1"/>
</dbReference>
<name>A0A3S5AE01_9PLAT</name>
<evidence type="ECO:0000313" key="5">
    <source>
        <dbReference type="Proteomes" id="UP000784294"/>
    </source>
</evidence>
<feature type="compositionally biased region" description="Low complexity" evidence="2">
    <location>
        <begin position="79"/>
        <end position="93"/>
    </location>
</feature>
<feature type="compositionally biased region" description="Low complexity" evidence="2">
    <location>
        <begin position="104"/>
        <end position="116"/>
    </location>
</feature>
<dbReference type="EMBL" id="CAAALY010019702">
    <property type="protein sequence ID" value="VEL14008.1"/>
    <property type="molecule type" value="Genomic_DNA"/>
</dbReference>
<dbReference type="InterPro" id="IPR002928">
    <property type="entry name" value="Myosin_tail"/>
</dbReference>
<gene>
    <name evidence="4" type="ORF">PXEA_LOCUS7448</name>
</gene>
<evidence type="ECO:0000256" key="2">
    <source>
        <dbReference type="SAM" id="MobiDB-lite"/>
    </source>
</evidence>
<organism evidence="4 5">
    <name type="scientific">Protopolystoma xenopodis</name>
    <dbReference type="NCBI Taxonomy" id="117903"/>
    <lineage>
        <taxon>Eukaryota</taxon>
        <taxon>Metazoa</taxon>
        <taxon>Spiralia</taxon>
        <taxon>Lophotrochozoa</taxon>
        <taxon>Platyhelminthes</taxon>
        <taxon>Monogenea</taxon>
        <taxon>Polyopisthocotylea</taxon>
        <taxon>Polystomatidea</taxon>
        <taxon>Polystomatidae</taxon>
        <taxon>Protopolystoma</taxon>
    </lineage>
</organism>
<proteinExistence type="predicted"/>
<dbReference type="OrthoDB" id="10254995at2759"/>
<dbReference type="GO" id="GO:0016459">
    <property type="term" value="C:myosin complex"/>
    <property type="evidence" value="ECO:0007669"/>
    <property type="project" value="InterPro"/>
</dbReference>
<reference evidence="4" key="1">
    <citation type="submission" date="2018-11" db="EMBL/GenBank/DDBJ databases">
        <authorList>
            <consortium name="Pathogen Informatics"/>
        </authorList>
    </citation>
    <scope>NUCLEOTIDE SEQUENCE</scope>
</reference>
<evidence type="ECO:0000313" key="4">
    <source>
        <dbReference type="EMBL" id="VEL14008.1"/>
    </source>
</evidence>
<dbReference type="Pfam" id="PF01576">
    <property type="entry name" value="Myosin_tail_1"/>
    <property type="match status" value="1"/>
</dbReference>
<dbReference type="Proteomes" id="UP000784294">
    <property type="component" value="Unassembled WGS sequence"/>
</dbReference>
<dbReference type="AlphaFoldDB" id="A0A3S5AE01"/>
<comment type="caution">
    <text evidence="4">The sequence shown here is derived from an EMBL/GenBank/DDBJ whole genome shotgun (WGS) entry which is preliminary data.</text>
</comment>
<keyword evidence="1" id="KW-0175">Coiled coil</keyword>